<dbReference type="Proteomes" id="UP000183090">
    <property type="component" value="Unassembled WGS sequence"/>
</dbReference>
<accession>A0A0F7HLV9</accession>
<keyword evidence="1" id="KW-1133">Transmembrane helix</keyword>
<dbReference type="RefSeq" id="WP_046791223.1">
    <property type="nucleotide sequence ID" value="NZ_CP011366.1"/>
</dbReference>
<dbReference type="EMBL" id="CP011366">
    <property type="protein sequence ID" value="AKG75046.1"/>
    <property type="molecule type" value="Genomic_DNA"/>
</dbReference>
<evidence type="ECO:0008006" key="6">
    <source>
        <dbReference type="Google" id="ProtNLM"/>
    </source>
</evidence>
<keyword evidence="4" id="KW-1185">Reference proteome</keyword>
<reference evidence="3 5" key="3">
    <citation type="submission" date="2016-10" db="EMBL/GenBank/DDBJ databases">
        <authorList>
            <person name="Varghese N."/>
            <person name="Submissions S."/>
        </authorList>
    </citation>
    <scope>NUCLEOTIDE SEQUENCE [LARGE SCALE GENOMIC DNA]</scope>
    <source>
        <strain evidence="3 5">CGMCC 1.6501</strain>
    </source>
</reference>
<evidence type="ECO:0000313" key="2">
    <source>
        <dbReference type="EMBL" id="AKG75046.1"/>
    </source>
</evidence>
<feature type="transmembrane region" description="Helical" evidence="1">
    <location>
        <begin position="21"/>
        <end position="43"/>
    </location>
</feature>
<dbReference type="KEGG" id="shv:AAT16_13140"/>
<dbReference type="OrthoDB" id="2389022at2"/>
<name>A0A0F7HLV9_9STAP</name>
<proteinExistence type="predicted"/>
<dbReference type="Proteomes" id="UP000034029">
    <property type="component" value="Chromosome"/>
</dbReference>
<reference evidence="4" key="2">
    <citation type="submission" date="2015-04" db="EMBL/GenBank/DDBJ databases">
        <title>Complete genome sequence of Salinicoccus halodurans strain H3B36, isolated from the Qaidam basin of China.</title>
        <authorList>
            <person name="Ma Y."/>
            <person name="Jiang K."/>
            <person name="Xue Y."/>
        </authorList>
    </citation>
    <scope>NUCLEOTIDE SEQUENCE [LARGE SCALE GENOMIC DNA]</scope>
    <source>
        <strain evidence="4">H3B36</strain>
    </source>
</reference>
<keyword evidence="1" id="KW-0812">Transmembrane</keyword>
<evidence type="ECO:0000256" key="1">
    <source>
        <dbReference type="SAM" id="Phobius"/>
    </source>
</evidence>
<gene>
    <name evidence="2" type="ORF">AAT16_13140</name>
    <name evidence="3" type="ORF">SAMN05216235_0884</name>
</gene>
<feature type="transmembrane region" description="Helical" evidence="1">
    <location>
        <begin position="168"/>
        <end position="191"/>
    </location>
</feature>
<feature type="transmembrane region" description="Helical" evidence="1">
    <location>
        <begin position="99"/>
        <end position="127"/>
    </location>
</feature>
<sequence length="201" mass="23399">MSKLVAYLKDIHRNLNTGLEIPPFITISLLILYTLISGIFGHLIGMDLFSTAYQPFELLFDSFAFRIIILILYIILNIAFLYLMILWFRKERVRIPVLLSYYAIVTTVVFCISLMLFTVVLGLYYFFGVSSHAIFIVFGATLVIIFTILNLYPGYLFFLAIRHRPIDIFWPFVLYITGIHLISFLLFRLWGAVDILSMWTP</sequence>
<dbReference type="EMBL" id="FOTB01000002">
    <property type="protein sequence ID" value="SFK65072.1"/>
    <property type="molecule type" value="Genomic_DNA"/>
</dbReference>
<feature type="transmembrane region" description="Helical" evidence="1">
    <location>
        <begin position="133"/>
        <end position="161"/>
    </location>
</feature>
<evidence type="ECO:0000313" key="5">
    <source>
        <dbReference type="Proteomes" id="UP000183090"/>
    </source>
</evidence>
<organism evidence="3 5">
    <name type="scientific">Salinicoccus halodurans</name>
    <dbReference type="NCBI Taxonomy" id="407035"/>
    <lineage>
        <taxon>Bacteria</taxon>
        <taxon>Bacillati</taxon>
        <taxon>Bacillota</taxon>
        <taxon>Bacilli</taxon>
        <taxon>Bacillales</taxon>
        <taxon>Staphylococcaceae</taxon>
        <taxon>Salinicoccus</taxon>
    </lineage>
</organism>
<keyword evidence="1" id="KW-0472">Membrane</keyword>
<reference evidence="2 4" key="1">
    <citation type="journal article" date="2015" name="Int. J. Syst. Evol. Microbiol.">
        <title>Complete genome sequence of Salinicoccus halodurans H3B36, isolated from the Qaidam Basin in China.</title>
        <authorList>
            <person name="Jiang K."/>
            <person name="Xue Y."/>
            <person name="Ma Y."/>
        </authorList>
    </citation>
    <scope>NUCLEOTIDE SEQUENCE [LARGE SCALE GENOMIC DNA]</scope>
    <source>
        <strain evidence="2 4">H3B36</strain>
    </source>
</reference>
<evidence type="ECO:0000313" key="4">
    <source>
        <dbReference type="Proteomes" id="UP000034029"/>
    </source>
</evidence>
<protein>
    <recommendedName>
        <fullName evidence="6">Yip1 domain-containing protein</fullName>
    </recommendedName>
</protein>
<dbReference type="AlphaFoldDB" id="A0A0F7HLV9"/>
<feature type="transmembrane region" description="Helical" evidence="1">
    <location>
        <begin position="63"/>
        <end position="87"/>
    </location>
</feature>
<evidence type="ECO:0000313" key="3">
    <source>
        <dbReference type="EMBL" id="SFK65072.1"/>
    </source>
</evidence>